<feature type="compositionally biased region" description="Basic and acidic residues" evidence="1">
    <location>
        <begin position="26"/>
        <end position="47"/>
    </location>
</feature>
<feature type="region of interest" description="Disordered" evidence="1">
    <location>
        <begin position="193"/>
        <end position="215"/>
    </location>
</feature>
<dbReference type="EMBL" id="CAEFZW010000007">
    <property type="protein sequence ID" value="CAB4255875.1"/>
    <property type="molecule type" value="Genomic_DNA"/>
</dbReference>
<feature type="compositionally biased region" description="Basic and acidic residues" evidence="1">
    <location>
        <begin position="1"/>
        <end position="13"/>
    </location>
</feature>
<name>A0A8H2VHY0_9SACH</name>
<evidence type="ECO:0000313" key="3">
    <source>
        <dbReference type="EMBL" id="CAB4255875.1"/>
    </source>
</evidence>
<feature type="compositionally biased region" description="Basic and acidic residues" evidence="1">
    <location>
        <begin position="193"/>
        <end position="213"/>
    </location>
</feature>
<dbReference type="GeneID" id="64858938"/>
<dbReference type="OrthoDB" id="786951at2759"/>
<keyword evidence="4" id="KW-1185">Reference proteome</keyword>
<dbReference type="Pfam" id="PF13821">
    <property type="entry name" value="DUF4187"/>
    <property type="match status" value="1"/>
</dbReference>
<dbReference type="GO" id="GO:0000776">
    <property type="term" value="C:kinetochore"/>
    <property type="evidence" value="ECO:0007669"/>
    <property type="project" value="TreeGrafter"/>
</dbReference>
<feature type="compositionally biased region" description="Basic and acidic residues" evidence="1">
    <location>
        <begin position="64"/>
        <end position="76"/>
    </location>
</feature>
<evidence type="ECO:0000259" key="2">
    <source>
        <dbReference type="SMART" id="SM01173"/>
    </source>
</evidence>
<gene>
    <name evidence="3" type="ORF">KABA2_07S06468</name>
</gene>
<dbReference type="Proteomes" id="UP000644660">
    <property type="component" value="Unassembled WGS sequence"/>
</dbReference>
<organism evidence="3 4">
    <name type="scientific">Maudiozyma barnettii</name>
    <dbReference type="NCBI Taxonomy" id="61262"/>
    <lineage>
        <taxon>Eukaryota</taxon>
        <taxon>Fungi</taxon>
        <taxon>Dikarya</taxon>
        <taxon>Ascomycota</taxon>
        <taxon>Saccharomycotina</taxon>
        <taxon>Saccharomycetes</taxon>
        <taxon>Saccharomycetales</taxon>
        <taxon>Saccharomycetaceae</taxon>
        <taxon>Maudiozyma</taxon>
    </lineage>
</organism>
<protein>
    <recommendedName>
        <fullName evidence="2">DUF4187 domain-containing protein</fullName>
    </recommendedName>
</protein>
<reference evidence="3 4" key="1">
    <citation type="submission" date="2020-05" db="EMBL/GenBank/DDBJ databases">
        <authorList>
            <person name="Casaregola S."/>
            <person name="Devillers H."/>
            <person name="Grondin C."/>
        </authorList>
    </citation>
    <scope>NUCLEOTIDE SEQUENCE [LARGE SCALE GENOMIC DNA]</scope>
    <source>
        <strain evidence="3 4">CLIB 1767</strain>
    </source>
</reference>
<dbReference type="PANTHER" id="PTHR21032:SF0">
    <property type="entry name" value="G PATCH DOMAIN-CONTAINING PROTEIN 11"/>
    <property type="match status" value="1"/>
</dbReference>
<feature type="domain" description="DUF4187" evidence="2">
    <location>
        <begin position="217"/>
        <end position="271"/>
    </location>
</feature>
<accession>A0A8H2VHY0</accession>
<dbReference type="InterPro" id="IPR025239">
    <property type="entry name" value="DUF4187"/>
</dbReference>
<sequence>MIAEETKKRHIDTIGEIDSYQISPSKIDKGIPNKKVKLDTGKEKEVGPLEPDFADISRVTIETKSPDKETSKKPSRENATSNHNDKNTKGIKRNNISVEFISKRNNYSDNIKEYNIEKNIDEDQYRRRNSIIEGEDKLINQWHKLQKIAFEKTGDAKIYKPGDDPRDFNVLWRGYVKVLNKACKKIKIYGEKKDNDSGDVEPKIETQNEKEPDLQEDPELEIFDEMTTEEKIMKLNIFLRSEIYFCCFCGVKYKNEQELYEHCPGIKQEDHE</sequence>
<dbReference type="RefSeq" id="XP_041407719.1">
    <property type="nucleotide sequence ID" value="XM_041551785.1"/>
</dbReference>
<dbReference type="AlphaFoldDB" id="A0A8H2VHY0"/>
<comment type="caution">
    <text evidence="3">The sequence shown here is derived from an EMBL/GenBank/DDBJ whole genome shotgun (WGS) entry which is preliminary data.</text>
</comment>
<dbReference type="PANTHER" id="PTHR21032">
    <property type="entry name" value="G PATCH DOMAIN-CONTAINING PROTEIN 11"/>
    <property type="match status" value="1"/>
</dbReference>
<feature type="region of interest" description="Disordered" evidence="1">
    <location>
        <begin position="1"/>
        <end position="91"/>
    </location>
</feature>
<evidence type="ECO:0000313" key="4">
    <source>
        <dbReference type="Proteomes" id="UP000644660"/>
    </source>
</evidence>
<dbReference type="SMART" id="SM01173">
    <property type="entry name" value="DUF4187"/>
    <property type="match status" value="1"/>
</dbReference>
<proteinExistence type="predicted"/>
<dbReference type="InterPro" id="IPR039249">
    <property type="entry name" value="GPATCH11"/>
</dbReference>
<evidence type="ECO:0000256" key="1">
    <source>
        <dbReference type="SAM" id="MobiDB-lite"/>
    </source>
</evidence>